<keyword evidence="1" id="KW-0255">Endonuclease</keyword>
<dbReference type="OrthoDB" id="7391698at2"/>
<proteinExistence type="predicted"/>
<dbReference type="EMBL" id="JACHOA010000003">
    <property type="protein sequence ID" value="MBB4613653.1"/>
    <property type="molecule type" value="Genomic_DNA"/>
</dbReference>
<dbReference type="Proteomes" id="UP000538566">
    <property type="component" value="Unassembled WGS sequence"/>
</dbReference>
<evidence type="ECO:0000313" key="2">
    <source>
        <dbReference type="Proteomes" id="UP000538566"/>
    </source>
</evidence>
<evidence type="ECO:0000313" key="1">
    <source>
        <dbReference type="EMBL" id="MBB4613653.1"/>
    </source>
</evidence>
<dbReference type="AlphaFoldDB" id="A0A7W7ETR7"/>
<dbReference type="GO" id="GO:0004519">
    <property type="term" value="F:endonuclease activity"/>
    <property type="evidence" value="ECO:0007669"/>
    <property type="project" value="UniProtKB-KW"/>
</dbReference>
<reference evidence="1 2" key="1">
    <citation type="submission" date="2020-08" db="EMBL/GenBank/DDBJ databases">
        <title>Genomic Encyclopedia of Type Strains, Phase IV (KMG-IV): sequencing the most valuable type-strain genomes for metagenomic binning, comparative biology and taxonomic classification.</title>
        <authorList>
            <person name="Goeker M."/>
        </authorList>
    </citation>
    <scope>NUCLEOTIDE SEQUENCE [LARGE SCALE GENOMIC DNA]</scope>
    <source>
        <strain evidence="1 2">DSM 17507</strain>
    </source>
</reference>
<sequence>MNTTIRAEAADAASFWNDHAVVLRREAADGVFHGFDSLHAGTFADMVRMVARMPEDERATLVIEKSGDRQYSPAEILSLARRIDFPA</sequence>
<organism evidence="1 2">
    <name type="scientific">Novosphingobium taihuense</name>
    <dbReference type="NCBI Taxonomy" id="260085"/>
    <lineage>
        <taxon>Bacteria</taxon>
        <taxon>Pseudomonadati</taxon>
        <taxon>Pseudomonadota</taxon>
        <taxon>Alphaproteobacteria</taxon>
        <taxon>Sphingomonadales</taxon>
        <taxon>Sphingomonadaceae</taxon>
        <taxon>Novosphingobium</taxon>
    </lineage>
</organism>
<keyword evidence="1" id="KW-0378">Hydrolase</keyword>
<protein>
    <submittedName>
        <fullName evidence="1">UV DNA damage repair endonuclease</fullName>
    </submittedName>
</protein>
<comment type="caution">
    <text evidence="1">The sequence shown here is derived from an EMBL/GenBank/DDBJ whole genome shotgun (WGS) entry which is preliminary data.</text>
</comment>
<keyword evidence="2" id="KW-1185">Reference proteome</keyword>
<dbReference type="RefSeq" id="WP_144907534.1">
    <property type="nucleotide sequence ID" value="NZ_JACHOA010000003.1"/>
</dbReference>
<keyword evidence="1" id="KW-0540">Nuclease</keyword>
<name>A0A7W7ETR7_9SPHN</name>
<gene>
    <name evidence="1" type="ORF">GGR37_001928</name>
</gene>
<accession>A0A7W7ETR7</accession>